<organism evidence="2">
    <name type="scientific">Streptomyces sp. TA-0256</name>
    <dbReference type="NCBI Taxonomy" id="573242"/>
    <lineage>
        <taxon>Bacteria</taxon>
        <taxon>Bacillati</taxon>
        <taxon>Actinomycetota</taxon>
        <taxon>Actinomycetes</taxon>
        <taxon>Kitasatosporales</taxon>
        <taxon>Streptomycetaceae</taxon>
        <taxon>Streptomyces</taxon>
    </lineage>
</organism>
<proteinExistence type="predicted"/>
<reference evidence="2" key="1">
    <citation type="submission" date="2008-11" db="EMBL/GenBank/DDBJ databases">
        <title>Biosynthetic gene cluster for FD-594 in Streptomyces sp. TA-0256.</title>
        <authorList>
            <person name="Kudo F."/>
            <person name="Yonezawa T."/>
            <person name="Eguchi T."/>
        </authorList>
    </citation>
    <scope>NUCLEOTIDE SEQUENCE</scope>
    <source>
        <strain evidence="2">TA-0256</strain>
    </source>
</reference>
<dbReference type="EMBL" id="AB469194">
    <property type="protein sequence ID" value="BAJ52702.1"/>
    <property type="molecule type" value="Genomic_DNA"/>
</dbReference>
<dbReference type="Gene3D" id="3.30.1050.10">
    <property type="entry name" value="SCP2 sterol-binding domain"/>
    <property type="match status" value="1"/>
</dbReference>
<evidence type="ECO:0000313" key="2">
    <source>
        <dbReference type="EMBL" id="BAJ52702.1"/>
    </source>
</evidence>
<dbReference type="InterPro" id="IPR003033">
    <property type="entry name" value="SCP2_sterol-bd_dom"/>
</dbReference>
<dbReference type="SUPFAM" id="SSF55718">
    <property type="entry name" value="SCP-like"/>
    <property type="match status" value="1"/>
</dbReference>
<name>E5RLN8_9ACTN</name>
<sequence length="142" mass="15076">MEARARDFGELRKLVEGSSAEEAEAKAADFYGGPEETLDVLFALFQDSFVPENASGVAGEFQFDVTTPAGVREYTVLVADGRCETRRGASASATAVTAVGLGDFLLLSTGQTSGFHLSAEKRLTTRGDLGAAIGFKDWFRLG</sequence>
<gene>
    <name evidence="2" type="primary">pnxQ</name>
</gene>
<dbReference type="AlphaFoldDB" id="E5RLN8"/>
<protein>
    <submittedName>
        <fullName evidence="2">Uncharacterized protein pnxQ</fullName>
    </submittedName>
</protein>
<dbReference type="InterPro" id="IPR036527">
    <property type="entry name" value="SCP2_sterol-bd_dom_sf"/>
</dbReference>
<dbReference type="Pfam" id="PF02036">
    <property type="entry name" value="SCP2"/>
    <property type="match status" value="1"/>
</dbReference>
<accession>E5RLN8</accession>
<evidence type="ECO:0000259" key="1">
    <source>
        <dbReference type="Pfam" id="PF02036"/>
    </source>
</evidence>
<feature type="domain" description="SCP2" evidence="1">
    <location>
        <begin position="47"/>
        <end position="137"/>
    </location>
</feature>